<keyword evidence="9" id="KW-0677">Repeat</keyword>
<keyword evidence="8" id="KW-0808">Transferase</keyword>
<feature type="domain" description="PAC" evidence="17">
    <location>
        <begin position="225"/>
        <end position="277"/>
    </location>
</feature>
<keyword evidence="13" id="KW-0157">Chromophore</keyword>
<dbReference type="Pfam" id="PF08447">
    <property type="entry name" value="PAS_3"/>
    <property type="match status" value="3"/>
</dbReference>
<dbReference type="GO" id="GO:0009881">
    <property type="term" value="F:photoreceptor activity"/>
    <property type="evidence" value="ECO:0007669"/>
    <property type="project" value="UniProtKB-KW"/>
</dbReference>
<dbReference type="SMART" id="SM00091">
    <property type="entry name" value="PAS"/>
    <property type="match status" value="4"/>
</dbReference>
<evidence type="ECO:0000256" key="15">
    <source>
        <dbReference type="ARBA" id="ARBA00023170"/>
    </source>
</evidence>
<comment type="catalytic activity">
    <reaction evidence="1">
        <text>ATP + protein L-histidine = ADP + protein N-phospho-L-histidine.</text>
        <dbReference type="EC" id="2.7.13.3"/>
    </reaction>
</comment>
<evidence type="ECO:0000313" key="19">
    <source>
        <dbReference type="Proteomes" id="UP000198824"/>
    </source>
</evidence>
<dbReference type="Gene3D" id="2.10.70.100">
    <property type="match status" value="1"/>
</dbReference>
<feature type="domain" description="PAC" evidence="17">
    <location>
        <begin position="354"/>
        <end position="407"/>
    </location>
</feature>
<evidence type="ECO:0000256" key="8">
    <source>
        <dbReference type="ARBA" id="ARBA00022679"/>
    </source>
</evidence>
<dbReference type="PROSITE" id="PS50112">
    <property type="entry name" value="PAS"/>
    <property type="match status" value="3"/>
</dbReference>
<protein>
    <recommendedName>
        <fullName evidence="2">histidine kinase</fullName>
        <ecNumber evidence="2">2.7.13.3</ecNumber>
    </recommendedName>
</protein>
<dbReference type="CDD" id="cd00130">
    <property type="entry name" value="PAS"/>
    <property type="match status" value="4"/>
</dbReference>
<dbReference type="OrthoDB" id="9760752at2"/>
<keyword evidence="7" id="KW-0288">FMN</keyword>
<feature type="domain" description="PAS" evidence="16">
    <location>
        <begin position="408"/>
        <end position="478"/>
    </location>
</feature>
<gene>
    <name evidence="18" type="ORF">SAMN05192580_2261</name>
</gene>
<dbReference type="InterPro" id="IPR011102">
    <property type="entry name" value="Sig_transdc_His_kinase_HWE"/>
</dbReference>
<keyword evidence="15" id="KW-0675">Receptor</keyword>
<dbReference type="AlphaFoldDB" id="A0A1I6L444"/>
<dbReference type="Pfam" id="PF08448">
    <property type="entry name" value="PAS_4"/>
    <property type="match status" value="1"/>
</dbReference>
<dbReference type="SMART" id="SM00086">
    <property type="entry name" value="PAC"/>
    <property type="match status" value="4"/>
</dbReference>
<accession>A0A1I6L444</accession>
<evidence type="ECO:0000259" key="17">
    <source>
        <dbReference type="PROSITE" id="PS50113"/>
    </source>
</evidence>
<keyword evidence="11" id="KW-0418">Kinase</keyword>
<evidence type="ECO:0000256" key="4">
    <source>
        <dbReference type="ARBA" id="ARBA00022553"/>
    </source>
</evidence>
<keyword evidence="5" id="KW-0716">Sensory transduction</keyword>
<sequence length="727" mass="79754">MEPVLSPAPPAPAAQPPAARVRAWEGLSDFAQIADFAPVAMWVTGPARTRLYVNQFYADFVGLRREEALAFDWRMLIHPDDRARLQAESEAGEARLERFVLEGRFCRGDGAWRWLQSTSQPIWDVTGTHIGFIGVAHDVTEAREAAQAIADKEAQLSAFIGQTTAGFAQVDLTGRFTLVNDRFCAIAGRSREDLLGLTMQAITHPQDLAGNVEKFERAVRDGTSYTHEKRFVRPDGTTVWVNNSVAVIRRADGTPYGVLAACLDVSERRAADSALRRSEERLRLATEGAGMATWEIDLATFDGPWSDNRFDLLGLPRDPNGRGTLADWLAVIHPDDAAWVAAAMRRCFKEGTPVELEYRILRADDGSERWLHSHGRRVERSDGRAPRFVGVSFDVTRRRAIEDEVRRSEWQFRTIFEQANDFIFTTGLDKVVTSCNPAVCAALGYTEEEAVGRPFSDFLADGDVGQADEMLRRKLKDGGTTRHTIRVRTSSGEVRLWEVSSRLNTGPDGQPVGLHAIARDVTDAQRAQEMQQLLINELNHRVKNTLAIVQGIAVQTFKSDDPAAARAAFADRLRALSDAHNLLTREVWGATTIDAVAAEALAAHDPDRSRITIDGPEVRIAPKTAISLALALHELATNALKHGALGTPAGTVRLAWQITSDAADTAPRLQLSWIERGGPPVALPDRRGFGSRLIERALAAELGGSVTLTFAPAGVECRIDAPLPEPA</sequence>
<evidence type="ECO:0000259" key="16">
    <source>
        <dbReference type="PROSITE" id="PS50112"/>
    </source>
</evidence>
<dbReference type="Gene3D" id="3.30.565.10">
    <property type="entry name" value="Histidine kinase-like ATPase, C-terminal domain"/>
    <property type="match status" value="1"/>
</dbReference>
<dbReference type="PANTHER" id="PTHR41523">
    <property type="entry name" value="TWO-COMPONENT SYSTEM SENSOR PROTEIN"/>
    <property type="match status" value="1"/>
</dbReference>
<evidence type="ECO:0000256" key="5">
    <source>
        <dbReference type="ARBA" id="ARBA00022606"/>
    </source>
</evidence>
<dbReference type="Pfam" id="PF07536">
    <property type="entry name" value="HWE_HK"/>
    <property type="match status" value="1"/>
</dbReference>
<dbReference type="InterPro" id="IPR001610">
    <property type="entry name" value="PAC"/>
</dbReference>
<evidence type="ECO:0000256" key="9">
    <source>
        <dbReference type="ARBA" id="ARBA00022737"/>
    </source>
</evidence>
<evidence type="ECO:0000256" key="2">
    <source>
        <dbReference type="ARBA" id="ARBA00012438"/>
    </source>
</evidence>
<keyword evidence="10" id="KW-0547">Nucleotide-binding</keyword>
<evidence type="ECO:0000256" key="13">
    <source>
        <dbReference type="ARBA" id="ARBA00022991"/>
    </source>
</evidence>
<proteinExistence type="predicted"/>
<dbReference type="InterPro" id="IPR035965">
    <property type="entry name" value="PAS-like_dom_sf"/>
</dbReference>
<name>A0A1I6L444_9SPHN</name>
<dbReference type="InterPro" id="IPR000014">
    <property type="entry name" value="PAS"/>
</dbReference>
<dbReference type="PROSITE" id="PS50113">
    <property type="entry name" value="PAC"/>
    <property type="match status" value="3"/>
</dbReference>
<evidence type="ECO:0000256" key="10">
    <source>
        <dbReference type="ARBA" id="ARBA00022741"/>
    </source>
</evidence>
<dbReference type="GO" id="GO:0004673">
    <property type="term" value="F:protein histidine kinase activity"/>
    <property type="evidence" value="ECO:0007669"/>
    <property type="project" value="UniProtKB-EC"/>
</dbReference>
<evidence type="ECO:0000313" key="18">
    <source>
        <dbReference type="EMBL" id="SFR98219.1"/>
    </source>
</evidence>
<evidence type="ECO:0000256" key="7">
    <source>
        <dbReference type="ARBA" id="ARBA00022643"/>
    </source>
</evidence>
<evidence type="ECO:0000256" key="1">
    <source>
        <dbReference type="ARBA" id="ARBA00000085"/>
    </source>
</evidence>
<keyword evidence="4" id="KW-0597">Phosphoprotein</keyword>
<feature type="domain" description="PAS" evidence="16">
    <location>
        <begin position="26"/>
        <end position="103"/>
    </location>
</feature>
<dbReference type="SUPFAM" id="SSF55785">
    <property type="entry name" value="PYP-like sensor domain (PAS domain)"/>
    <property type="match status" value="4"/>
</dbReference>
<dbReference type="PANTHER" id="PTHR41523:SF7">
    <property type="entry name" value="HISTIDINE KINASE"/>
    <property type="match status" value="1"/>
</dbReference>
<dbReference type="Gene3D" id="3.30.450.20">
    <property type="entry name" value="PAS domain"/>
    <property type="match status" value="4"/>
</dbReference>
<keyword evidence="14" id="KW-0843">Virulence</keyword>
<evidence type="ECO:0000256" key="11">
    <source>
        <dbReference type="ARBA" id="ARBA00022777"/>
    </source>
</evidence>
<dbReference type="NCBIfam" id="TIGR00229">
    <property type="entry name" value="sensory_box"/>
    <property type="match status" value="4"/>
</dbReference>
<feature type="domain" description="PAS" evidence="16">
    <location>
        <begin position="152"/>
        <end position="222"/>
    </location>
</feature>
<feature type="domain" description="PAC" evidence="17">
    <location>
        <begin position="99"/>
        <end position="151"/>
    </location>
</feature>
<evidence type="ECO:0000256" key="6">
    <source>
        <dbReference type="ARBA" id="ARBA00022630"/>
    </source>
</evidence>
<dbReference type="EMBL" id="FOZG01000002">
    <property type="protein sequence ID" value="SFR98219.1"/>
    <property type="molecule type" value="Genomic_DNA"/>
</dbReference>
<dbReference type="SMART" id="SM00911">
    <property type="entry name" value="HWE_HK"/>
    <property type="match status" value="1"/>
</dbReference>
<dbReference type="InterPro" id="IPR036890">
    <property type="entry name" value="HATPase_C_sf"/>
</dbReference>
<dbReference type="STRING" id="1166337.SAMN05192580_2261"/>
<keyword evidence="12" id="KW-0067">ATP-binding</keyword>
<dbReference type="GO" id="GO:0005524">
    <property type="term" value="F:ATP binding"/>
    <property type="evidence" value="ECO:0007669"/>
    <property type="project" value="UniProtKB-KW"/>
</dbReference>
<dbReference type="InterPro" id="IPR000700">
    <property type="entry name" value="PAS-assoc_C"/>
</dbReference>
<evidence type="ECO:0000256" key="3">
    <source>
        <dbReference type="ARBA" id="ARBA00022543"/>
    </source>
</evidence>
<keyword evidence="19" id="KW-1185">Reference proteome</keyword>
<dbReference type="InterPro" id="IPR013655">
    <property type="entry name" value="PAS_fold_3"/>
</dbReference>
<organism evidence="18 19">
    <name type="scientific">Sphingomonas jatrophae</name>
    <dbReference type="NCBI Taxonomy" id="1166337"/>
    <lineage>
        <taxon>Bacteria</taxon>
        <taxon>Pseudomonadati</taxon>
        <taxon>Pseudomonadota</taxon>
        <taxon>Alphaproteobacteria</taxon>
        <taxon>Sphingomonadales</taxon>
        <taxon>Sphingomonadaceae</taxon>
        <taxon>Sphingomonas</taxon>
    </lineage>
</organism>
<evidence type="ECO:0000256" key="14">
    <source>
        <dbReference type="ARBA" id="ARBA00023026"/>
    </source>
</evidence>
<keyword evidence="6" id="KW-0285">Flavoprotein</keyword>
<dbReference type="RefSeq" id="WP_093314614.1">
    <property type="nucleotide sequence ID" value="NZ_FOZG01000002.1"/>
</dbReference>
<reference evidence="18 19" key="1">
    <citation type="submission" date="2016-10" db="EMBL/GenBank/DDBJ databases">
        <authorList>
            <person name="de Groot N.N."/>
        </authorList>
    </citation>
    <scope>NUCLEOTIDE SEQUENCE [LARGE SCALE GENOMIC DNA]</scope>
    <source>
        <strain evidence="18 19">S5-249</strain>
    </source>
</reference>
<dbReference type="EC" id="2.7.13.3" evidence="2"/>
<evidence type="ECO:0000256" key="12">
    <source>
        <dbReference type="ARBA" id="ARBA00022840"/>
    </source>
</evidence>
<dbReference type="InterPro" id="IPR013656">
    <property type="entry name" value="PAS_4"/>
</dbReference>
<dbReference type="Proteomes" id="UP000198824">
    <property type="component" value="Unassembled WGS sequence"/>
</dbReference>
<keyword evidence="3" id="KW-0600">Photoreceptor protein</keyword>